<evidence type="ECO:0000313" key="11">
    <source>
        <dbReference type="WBParaSite" id="SRDH1_15900.1"/>
    </source>
</evidence>
<protein>
    <recommendedName>
        <fullName evidence="3 7">L-lactate dehydrogenase</fullName>
        <ecNumber evidence="3 7">1.1.1.27</ecNumber>
    </recommendedName>
</protein>
<keyword evidence="10" id="KW-1185">Reference proteome</keyword>
<evidence type="ECO:0000259" key="9">
    <source>
        <dbReference type="Pfam" id="PF02866"/>
    </source>
</evidence>
<evidence type="ECO:0000256" key="3">
    <source>
        <dbReference type="ARBA" id="ARBA00012967"/>
    </source>
</evidence>
<feature type="domain" description="Lactate/malate dehydrogenase N-terminal" evidence="8">
    <location>
        <begin position="184"/>
        <end position="320"/>
    </location>
</feature>
<keyword evidence="5 7" id="KW-0520">NAD</keyword>
<proteinExistence type="inferred from homology"/>
<evidence type="ECO:0000256" key="5">
    <source>
        <dbReference type="ARBA" id="ARBA00023027"/>
    </source>
</evidence>
<dbReference type="Pfam" id="PF00056">
    <property type="entry name" value="Ldh_1_N"/>
    <property type="match status" value="1"/>
</dbReference>
<dbReference type="PROSITE" id="PS00064">
    <property type="entry name" value="L_LDH"/>
    <property type="match status" value="1"/>
</dbReference>
<dbReference type="PRINTS" id="PR00086">
    <property type="entry name" value="LLDHDRGNASE"/>
</dbReference>
<dbReference type="InterPro" id="IPR001557">
    <property type="entry name" value="L-lactate/malate_DH"/>
</dbReference>
<dbReference type="Pfam" id="PF02866">
    <property type="entry name" value="Ldh_1_C"/>
    <property type="match status" value="1"/>
</dbReference>
<keyword evidence="4 7" id="KW-0560">Oxidoreductase</keyword>
<dbReference type="FunFam" id="3.40.50.720:FF:000018">
    <property type="entry name" value="Malate dehydrogenase"/>
    <property type="match status" value="1"/>
</dbReference>
<name>A0AA85EN47_9TREM</name>
<evidence type="ECO:0000256" key="7">
    <source>
        <dbReference type="RuleBase" id="RU000496"/>
    </source>
</evidence>
<evidence type="ECO:0000256" key="6">
    <source>
        <dbReference type="ARBA" id="ARBA00049258"/>
    </source>
</evidence>
<feature type="domain" description="Lactate/malate dehydrogenase C-terminal" evidence="9">
    <location>
        <begin position="323"/>
        <end position="488"/>
    </location>
</feature>
<dbReference type="EC" id="1.1.1.27" evidence="3 7"/>
<dbReference type="GO" id="GO:0005737">
    <property type="term" value="C:cytoplasm"/>
    <property type="evidence" value="ECO:0007669"/>
    <property type="project" value="InterPro"/>
</dbReference>
<dbReference type="InterPro" id="IPR015955">
    <property type="entry name" value="Lactate_DH/Glyco_Ohase_4_C"/>
</dbReference>
<dbReference type="NCBIfam" id="TIGR01771">
    <property type="entry name" value="L-LDH-NAD"/>
    <property type="match status" value="1"/>
</dbReference>
<dbReference type="SUPFAM" id="SSF51735">
    <property type="entry name" value="NAD(P)-binding Rossmann-fold domains"/>
    <property type="match status" value="1"/>
</dbReference>
<comment type="similarity">
    <text evidence="2">Belongs to the LDH/MDH superfamily. LDH family.</text>
</comment>
<comment type="catalytic activity">
    <reaction evidence="6 7">
        <text>(S)-lactate + NAD(+) = pyruvate + NADH + H(+)</text>
        <dbReference type="Rhea" id="RHEA:23444"/>
        <dbReference type="ChEBI" id="CHEBI:15361"/>
        <dbReference type="ChEBI" id="CHEBI:15378"/>
        <dbReference type="ChEBI" id="CHEBI:16651"/>
        <dbReference type="ChEBI" id="CHEBI:57540"/>
        <dbReference type="ChEBI" id="CHEBI:57945"/>
        <dbReference type="EC" id="1.1.1.27"/>
    </reaction>
</comment>
<dbReference type="SUPFAM" id="SSF56327">
    <property type="entry name" value="LDH C-terminal domain-like"/>
    <property type="match status" value="1"/>
</dbReference>
<reference evidence="11" key="2">
    <citation type="submission" date="2023-11" db="UniProtKB">
        <authorList>
            <consortium name="WormBaseParasite"/>
        </authorList>
    </citation>
    <scope>IDENTIFICATION</scope>
</reference>
<dbReference type="InterPro" id="IPR001236">
    <property type="entry name" value="Lactate/malate_DH_N"/>
</dbReference>
<evidence type="ECO:0000256" key="1">
    <source>
        <dbReference type="ARBA" id="ARBA00004843"/>
    </source>
</evidence>
<dbReference type="GO" id="GO:0004459">
    <property type="term" value="F:L-lactate dehydrogenase (NAD+) activity"/>
    <property type="evidence" value="ECO:0007669"/>
    <property type="project" value="UniProtKB-EC"/>
</dbReference>
<dbReference type="InterPro" id="IPR018177">
    <property type="entry name" value="L-lactate_DH_AS"/>
</dbReference>
<dbReference type="GO" id="GO:0006089">
    <property type="term" value="P:lactate metabolic process"/>
    <property type="evidence" value="ECO:0007669"/>
    <property type="project" value="TreeGrafter"/>
</dbReference>
<dbReference type="WBParaSite" id="SRDH1_15900.1">
    <property type="protein sequence ID" value="SRDH1_15900.1"/>
    <property type="gene ID" value="SRDH1_15900"/>
</dbReference>
<reference evidence="10" key="1">
    <citation type="submission" date="2022-06" db="EMBL/GenBank/DDBJ databases">
        <authorList>
            <person name="Berger JAMES D."/>
            <person name="Berger JAMES D."/>
        </authorList>
    </citation>
    <scope>NUCLEOTIDE SEQUENCE [LARGE SCALE GENOMIC DNA]</scope>
</reference>
<comment type="pathway">
    <text evidence="1 7">Fermentation; pyruvate fermentation to lactate; (S)-lactate from pyruvate: step 1/1.</text>
</comment>
<dbReference type="Gene3D" id="3.90.110.10">
    <property type="entry name" value="Lactate dehydrogenase/glycoside hydrolase, family 4, C-terminal"/>
    <property type="match status" value="1"/>
</dbReference>
<dbReference type="PANTHER" id="PTHR43128">
    <property type="entry name" value="L-2-HYDROXYCARBOXYLATE DEHYDROGENASE (NAD(P)(+))"/>
    <property type="match status" value="1"/>
</dbReference>
<evidence type="ECO:0000313" key="10">
    <source>
        <dbReference type="Proteomes" id="UP000050792"/>
    </source>
</evidence>
<dbReference type="InterPro" id="IPR011304">
    <property type="entry name" value="L-lactate_DH"/>
</dbReference>
<organism evidence="10 11">
    <name type="scientific">Schistosoma rodhaini</name>
    <dbReference type="NCBI Taxonomy" id="6188"/>
    <lineage>
        <taxon>Eukaryota</taxon>
        <taxon>Metazoa</taxon>
        <taxon>Spiralia</taxon>
        <taxon>Lophotrochozoa</taxon>
        <taxon>Platyhelminthes</taxon>
        <taxon>Trematoda</taxon>
        <taxon>Digenea</taxon>
        <taxon>Strigeidida</taxon>
        <taxon>Schistosomatoidea</taxon>
        <taxon>Schistosomatidae</taxon>
        <taxon>Schistosoma</taxon>
    </lineage>
</organism>
<evidence type="ECO:0000256" key="4">
    <source>
        <dbReference type="ARBA" id="ARBA00023002"/>
    </source>
</evidence>
<dbReference type="InterPro" id="IPR022383">
    <property type="entry name" value="Lactate/malate_DH_C"/>
</dbReference>
<dbReference type="CDD" id="cd05293">
    <property type="entry name" value="LDH_1"/>
    <property type="match status" value="1"/>
</dbReference>
<accession>A0AA85EN47</accession>
<evidence type="ECO:0000256" key="2">
    <source>
        <dbReference type="ARBA" id="ARBA00006054"/>
    </source>
</evidence>
<evidence type="ECO:0000259" key="8">
    <source>
        <dbReference type="Pfam" id="PF00056"/>
    </source>
</evidence>
<sequence>MDEEELSFIPHSKSYVWKPPIKLSDCSSEYLQNCPVDYSLLENPFNSKPEVYDPKKEAKLWQGLGILTTNTSEIDSEKPPSENPYYLTSVPALHSKRELKRIRRKSIVLSLFYSVTLAQLSRFPAIRLLASSVCKLLINNNSLYNTQGRIIYTIKLFFIGMSLSSNLLMKPVASSSVEPRSRSKVTVIGVGMVGMAAAFSTMQITGELALIDVVADKVKGEVFDLQHGQQFFGRCKIDGGTDYKYSANSDIVVITAGARQNEGESRLNLVQRNVDIFKKIIPNIVKYSPKCIIVVVSNPVDILTYVARKLSGFEPHRVIGTGTMLDSARFRFLLGEKLGVSANSVHGYVIGEHGDSSVAVWSNVNVAGVRLSSLNPKIGCKGDPENFEEIHKQVVQSAYDIIRLKGYTSWAIGLTCRSLCNALLNNLHTIYPLSVPVKGIHGINEDVYLSLPCLVTSAGISHLIPLELNDDELCKLRKSAATLNEVIQGIIW</sequence>
<dbReference type="Proteomes" id="UP000050792">
    <property type="component" value="Unassembled WGS sequence"/>
</dbReference>
<dbReference type="HAMAP" id="MF_00488">
    <property type="entry name" value="Lactate_dehydrog"/>
    <property type="match status" value="1"/>
</dbReference>
<dbReference type="PANTHER" id="PTHR43128:SF16">
    <property type="entry name" value="L-LACTATE DEHYDROGENASE"/>
    <property type="match status" value="1"/>
</dbReference>
<dbReference type="InterPro" id="IPR036291">
    <property type="entry name" value="NAD(P)-bd_dom_sf"/>
</dbReference>
<dbReference type="AlphaFoldDB" id="A0AA85EN47"/>
<dbReference type="Gene3D" id="3.40.50.720">
    <property type="entry name" value="NAD(P)-binding Rossmann-like Domain"/>
    <property type="match status" value="1"/>
</dbReference>